<name>A0AAN6YRT5_9PEZI</name>
<feature type="compositionally biased region" description="Low complexity" evidence="1">
    <location>
        <begin position="95"/>
        <end position="112"/>
    </location>
</feature>
<dbReference type="Pfam" id="PF13878">
    <property type="entry name" value="zf-C2H2_3"/>
    <property type="match status" value="1"/>
</dbReference>
<proteinExistence type="predicted"/>
<evidence type="ECO:0000313" key="4">
    <source>
        <dbReference type="Proteomes" id="UP001302812"/>
    </source>
</evidence>
<protein>
    <recommendedName>
        <fullName evidence="2">N-acetyltransferase ESCO zinc-finger domain-containing protein</fullName>
    </recommendedName>
</protein>
<feature type="domain" description="N-acetyltransferase ESCO zinc-finger" evidence="2">
    <location>
        <begin position="239"/>
        <end position="278"/>
    </location>
</feature>
<dbReference type="EMBL" id="MU853345">
    <property type="protein sequence ID" value="KAK4111519.1"/>
    <property type="molecule type" value="Genomic_DNA"/>
</dbReference>
<reference evidence="3" key="2">
    <citation type="submission" date="2023-05" db="EMBL/GenBank/DDBJ databases">
        <authorList>
            <consortium name="Lawrence Berkeley National Laboratory"/>
            <person name="Steindorff A."/>
            <person name="Hensen N."/>
            <person name="Bonometti L."/>
            <person name="Westerberg I."/>
            <person name="Brannstrom I.O."/>
            <person name="Guillou S."/>
            <person name="Cros-Aarteil S."/>
            <person name="Calhoun S."/>
            <person name="Haridas S."/>
            <person name="Kuo A."/>
            <person name="Mondo S."/>
            <person name="Pangilinan J."/>
            <person name="Riley R."/>
            <person name="Labutti K."/>
            <person name="Andreopoulos B."/>
            <person name="Lipzen A."/>
            <person name="Chen C."/>
            <person name="Yanf M."/>
            <person name="Daum C."/>
            <person name="Ng V."/>
            <person name="Clum A."/>
            <person name="Ohm R."/>
            <person name="Martin F."/>
            <person name="Silar P."/>
            <person name="Natvig D."/>
            <person name="Lalanne C."/>
            <person name="Gautier V."/>
            <person name="Ament-Velasquez S.L."/>
            <person name="Kruys A."/>
            <person name="Hutchinson M.I."/>
            <person name="Powell A.J."/>
            <person name="Barry K."/>
            <person name="Miller A.N."/>
            <person name="Grigoriev I.V."/>
            <person name="Debuchy R."/>
            <person name="Gladieux P."/>
            <person name="Thoren M.H."/>
            <person name="Johannesson H."/>
        </authorList>
    </citation>
    <scope>NUCLEOTIDE SEQUENCE</scope>
    <source>
        <strain evidence="3">CBS 508.74</strain>
    </source>
</reference>
<sequence>MSADASEPPPPLATSPLRQRKRPVRTYSRRSAPVRDHEPILPAAAQDKSQRHLDSSSECTKSTPPPTALPKHNPGDEPPKCGSILAYFKPIHPGSDSAASDLLFSSDPAEPASTPPSSPPPLLVAKPRKRRRLTTRPQYNDSDGRSRDLGDGDGDGDTTEDVRNAPPLDSRIRNNTMPDVKNTTQDSAASSSGSLGEIPVNVLRHGTGTPSASSTTAAEDCLLQDKKRPGKRPARDLTQTTLSLSLQKDPGFTICAVCDLLYNPLNEKDRREHKRRHAAYSRAKEKEKEPKRGNFEGGLKRSRSG</sequence>
<reference evidence="3" key="1">
    <citation type="journal article" date="2023" name="Mol. Phylogenet. Evol.">
        <title>Genome-scale phylogeny and comparative genomics of the fungal order Sordariales.</title>
        <authorList>
            <person name="Hensen N."/>
            <person name="Bonometti L."/>
            <person name="Westerberg I."/>
            <person name="Brannstrom I.O."/>
            <person name="Guillou S."/>
            <person name="Cros-Aarteil S."/>
            <person name="Calhoun S."/>
            <person name="Haridas S."/>
            <person name="Kuo A."/>
            <person name="Mondo S."/>
            <person name="Pangilinan J."/>
            <person name="Riley R."/>
            <person name="LaButti K."/>
            <person name="Andreopoulos B."/>
            <person name="Lipzen A."/>
            <person name="Chen C."/>
            <person name="Yan M."/>
            <person name="Daum C."/>
            <person name="Ng V."/>
            <person name="Clum A."/>
            <person name="Steindorff A."/>
            <person name="Ohm R.A."/>
            <person name="Martin F."/>
            <person name="Silar P."/>
            <person name="Natvig D.O."/>
            <person name="Lalanne C."/>
            <person name="Gautier V."/>
            <person name="Ament-Velasquez S.L."/>
            <person name="Kruys A."/>
            <person name="Hutchinson M.I."/>
            <person name="Powell A.J."/>
            <person name="Barry K."/>
            <person name="Miller A.N."/>
            <person name="Grigoriev I.V."/>
            <person name="Debuchy R."/>
            <person name="Gladieux P."/>
            <person name="Hiltunen Thoren M."/>
            <person name="Johannesson H."/>
        </authorList>
    </citation>
    <scope>NUCLEOTIDE SEQUENCE</scope>
    <source>
        <strain evidence="3">CBS 508.74</strain>
    </source>
</reference>
<dbReference type="InterPro" id="IPR028005">
    <property type="entry name" value="AcTrfase_ESCO_Znf_dom"/>
</dbReference>
<evidence type="ECO:0000259" key="2">
    <source>
        <dbReference type="Pfam" id="PF13878"/>
    </source>
</evidence>
<feature type="region of interest" description="Disordered" evidence="1">
    <location>
        <begin position="266"/>
        <end position="305"/>
    </location>
</feature>
<feature type="compositionally biased region" description="Basic residues" evidence="1">
    <location>
        <begin position="18"/>
        <end position="28"/>
    </location>
</feature>
<gene>
    <name evidence="3" type="ORF">N656DRAFT_138337</name>
</gene>
<dbReference type="GeneID" id="89932731"/>
<comment type="caution">
    <text evidence="3">The sequence shown here is derived from an EMBL/GenBank/DDBJ whole genome shotgun (WGS) entry which is preliminary data.</text>
</comment>
<feature type="compositionally biased region" description="Polar residues" evidence="1">
    <location>
        <begin position="173"/>
        <end position="194"/>
    </location>
</feature>
<feature type="region of interest" description="Disordered" evidence="1">
    <location>
        <begin position="1"/>
        <end position="236"/>
    </location>
</feature>
<dbReference type="RefSeq" id="XP_064669089.1">
    <property type="nucleotide sequence ID" value="XM_064808608.1"/>
</dbReference>
<dbReference type="AlphaFoldDB" id="A0AAN6YRT5"/>
<evidence type="ECO:0000313" key="3">
    <source>
        <dbReference type="EMBL" id="KAK4111519.1"/>
    </source>
</evidence>
<organism evidence="3 4">
    <name type="scientific">Canariomyces notabilis</name>
    <dbReference type="NCBI Taxonomy" id="2074819"/>
    <lineage>
        <taxon>Eukaryota</taxon>
        <taxon>Fungi</taxon>
        <taxon>Dikarya</taxon>
        <taxon>Ascomycota</taxon>
        <taxon>Pezizomycotina</taxon>
        <taxon>Sordariomycetes</taxon>
        <taxon>Sordariomycetidae</taxon>
        <taxon>Sordariales</taxon>
        <taxon>Chaetomiaceae</taxon>
        <taxon>Canariomyces</taxon>
    </lineage>
</organism>
<dbReference type="Proteomes" id="UP001302812">
    <property type="component" value="Unassembled WGS sequence"/>
</dbReference>
<accession>A0AAN6YRT5</accession>
<keyword evidence="4" id="KW-1185">Reference proteome</keyword>
<evidence type="ECO:0000256" key="1">
    <source>
        <dbReference type="SAM" id="MobiDB-lite"/>
    </source>
</evidence>
<feature type="compositionally biased region" description="Low complexity" evidence="1">
    <location>
        <begin position="209"/>
        <end position="218"/>
    </location>
</feature>
<feature type="compositionally biased region" description="Basic and acidic residues" evidence="1">
    <location>
        <begin position="282"/>
        <end position="294"/>
    </location>
</feature>
<feature type="compositionally biased region" description="Pro residues" evidence="1">
    <location>
        <begin position="113"/>
        <end position="122"/>
    </location>
</feature>